<name>A0A8C5IBP6_GOUWI</name>
<dbReference type="Pfam" id="PF00564">
    <property type="entry name" value="PB1"/>
    <property type="match status" value="1"/>
</dbReference>
<dbReference type="Proteomes" id="UP000694680">
    <property type="component" value="Chromosome 17"/>
</dbReference>
<organism evidence="2 3">
    <name type="scientific">Gouania willdenowi</name>
    <name type="common">Blunt-snouted clingfish</name>
    <name type="synonym">Lepadogaster willdenowi</name>
    <dbReference type="NCBI Taxonomy" id="441366"/>
    <lineage>
        <taxon>Eukaryota</taxon>
        <taxon>Metazoa</taxon>
        <taxon>Chordata</taxon>
        <taxon>Craniata</taxon>
        <taxon>Vertebrata</taxon>
        <taxon>Euteleostomi</taxon>
        <taxon>Actinopterygii</taxon>
        <taxon>Neopterygii</taxon>
        <taxon>Teleostei</taxon>
        <taxon>Neoteleostei</taxon>
        <taxon>Acanthomorphata</taxon>
        <taxon>Ovalentaria</taxon>
        <taxon>Blenniimorphae</taxon>
        <taxon>Blenniiformes</taxon>
        <taxon>Gobiesocoidei</taxon>
        <taxon>Gobiesocidae</taxon>
        <taxon>Gobiesocinae</taxon>
        <taxon>Gouania</taxon>
    </lineage>
</organism>
<dbReference type="FunFam" id="3.10.20.90:FF:000320">
    <property type="entry name" value="Predicted protein"/>
    <property type="match status" value="1"/>
</dbReference>
<dbReference type="Gene3D" id="3.10.20.90">
    <property type="entry name" value="Phosphatidylinositol 3-kinase Catalytic Subunit, Chain A, domain 1"/>
    <property type="match status" value="1"/>
</dbReference>
<proteinExistence type="predicted"/>
<dbReference type="InterPro" id="IPR000270">
    <property type="entry name" value="PB1_dom"/>
</dbReference>
<keyword evidence="3" id="KW-1185">Reference proteome</keyword>
<feature type="domain" description="PB1" evidence="1">
    <location>
        <begin position="2"/>
        <end position="87"/>
    </location>
</feature>
<sequence>MSVTVKAYLLGKDQSVKEIRRFTVEEYRTFEILREKTGRAFNKPQEIFSLFYKDEDGDLVAFSSDEELVMALTFMKDETFRLYVKGQ</sequence>
<dbReference type="SUPFAM" id="SSF54277">
    <property type="entry name" value="CAD &amp; PB1 domains"/>
    <property type="match status" value="1"/>
</dbReference>
<reference evidence="2" key="2">
    <citation type="submission" date="2025-08" db="UniProtKB">
        <authorList>
            <consortium name="Ensembl"/>
        </authorList>
    </citation>
    <scope>IDENTIFICATION</scope>
</reference>
<dbReference type="Ensembl" id="ENSGWIT00000060578.1">
    <property type="protein sequence ID" value="ENSGWIP00000056296.1"/>
    <property type="gene ID" value="ENSGWIG00000026694.1"/>
</dbReference>
<dbReference type="PROSITE" id="PS51745">
    <property type="entry name" value="PB1"/>
    <property type="match status" value="1"/>
</dbReference>
<evidence type="ECO:0000259" key="1">
    <source>
        <dbReference type="PROSITE" id="PS51745"/>
    </source>
</evidence>
<reference evidence="2" key="1">
    <citation type="submission" date="2020-06" db="EMBL/GenBank/DDBJ databases">
        <authorList>
            <consortium name="Wellcome Sanger Institute Data Sharing"/>
        </authorList>
    </citation>
    <scope>NUCLEOTIDE SEQUENCE [LARGE SCALE GENOMIC DNA]</scope>
</reference>
<reference evidence="2" key="3">
    <citation type="submission" date="2025-09" db="UniProtKB">
        <authorList>
            <consortium name="Ensembl"/>
        </authorList>
    </citation>
    <scope>IDENTIFICATION</scope>
</reference>
<evidence type="ECO:0000313" key="2">
    <source>
        <dbReference type="Ensembl" id="ENSGWIP00000056296.1"/>
    </source>
</evidence>
<protein>
    <recommendedName>
        <fullName evidence="1">PB1 domain-containing protein</fullName>
    </recommendedName>
</protein>
<dbReference type="SMART" id="SM00666">
    <property type="entry name" value="PB1"/>
    <property type="match status" value="1"/>
</dbReference>
<evidence type="ECO:0000313" key="3">
    <source>
        <dbReference type="Proteomes" id="UP000694680"/>
    </source>
</evidence>
<dbReference type="AlphaFoldDB" id="A0A8C5IBP6"/>
<dbReference type="InterPro" id="IPR053793">
    <property type="entry name" value="PB1-like"/>
</dbReference>
<accession>A0A8C5IBP6</accession>